<protein>
    <recommendedName>
        <fullName evidence="1">F-box domain-containing protein</fullName>
    </recommendedName>
</protein>
<evidence type="ECO:0000313" key="3">
    <source>
        <dbReference type="Proteomes" id="UP000703269"/>
    </source>
</evidence>
<keyword evidence="3" id="KW-1185">Reference proteome</keyword>
<dbReference type="PROSITE" id="PS50181">
    <property type="entry name" value="FBOX"/>
    <property type="match status" value="1"/>
</dbReference>
<dbReference type="AlphaFoldDB" id="A0A9P3L9N4"/>
<proteinExistence type="predicted"/>
<evidence type="ECO:0000259" key="1">
    <source>
        <dbReference type="PROSITE" id="PS50181"/>
    </source>
</evidence>
<dbReference type="OrthoDB" id="2729743at2759"/>
<dbReference type="Pfam" id="PF00646">
    <property type="entry name" value="F-box"/>
    <property type="match status" value="1"/>
</dbReference>
<reference evidence="2 3" key="1">
    <citation type="submission" date="2021-08" db="EMBL/GenBank/DDBJ databases">
        <title>Draft Genome Sequence of Phanerochaete sordida strain YK-624.</title>
        <authorList>
            <person name="Mori T."/>
            <person name="Dohra H."/>
            <person name="Suzuki T."/>
            <person name="Kawagishi H."/>
            <person name="Hirai H."/>
        </authorList>
    </citation>
    <scope>NUCLEOTIDE SEQUENCE [LARGE SCALE GENOMIC DNA]</scope>
    <source>
        <strain evidence="2 3">YK-624</strain>
    </source>
</reference>
<dbReference type="InterPro" id="IPR036047">
    <property type="entry name" value="F-box-like_dom_sf"/>
</dbReference>
<evidence type="ECO:0000313" key="2">
    <source>
        <dbReference type="EMBL" id="GJE87461.1"/>
    </source>
</evidence>
<dbReference type="SMART" id="SM00256">
    <property type="entry name" value="FBOX"/>
    <property type="match status" value="1"/>
</dbReference>
<organism evidence="2 3">
    <name type="scientific">Phanerochaete sordida</name>
    <dbReference type="NCBI Taxonomy" id="48140"/>
    <lineage>
        <taxon>Eukaryota</taxon>
        <taxon>Fungi</taxon>
        <taxon>Dikarya</taxon>
        <taxon>Basidiomycota</taxon>
        <taxon>Agaricomycotina</taxon>
        <taxon>Agaricomycetes</taxon>
        <taxon>Polyporales</taxon>
        <taxon>Phanerochaetaceae</taxon>
        <taxon>Phanerochaete</taxon>
    </lineage>
</organism>
<dbReference type="EMBL" id="BPQB01000006">
    <property type="protein sequence ID" value="GJE87461.1"/>
    <property type="molecule type" value="Genomic_DNA"/>
</dbReference>
<sequence length="429" mass="48585">MAARFQQLPLELIHHVLENLDKASLAVCTLASRNFMELARPHRFRRVIWTFSRLTSYTPGVPGQYQHHLPEHFPLLADFLESQPKVASYVRHIQLSFIEWDVMPSHFEVFLRILRHLPRLLTLTLDGIPGDNPKYVVPDPRKMVDLPLVPRVQALRLKRFNTRRPVGTSHILCLFGSIDHLIITDGYDNPPHEAESSALDIPYPMPRLLELHNHSSFAFVDLLPWLQPHQIHRLKLLLPRSNGLLAMQELVQKVGAALQQVHFSLVQVGRYPSYLVRKNILVHNITRGSLDISSATSLESIVLPLLICHVVPSEPQGPAARTTTLIHGAIYSFVVAILATAAQSLRAVTVELSVELVEGGWERRRATLFKPAPVKELSQLRELEEVCSRMALQIFEVRASPGGRLSEDEKQKLREALPGLLERGVLRFS</sequence>
<dbReference type="Proteomes" id="UP000703269">
    <property type="component" value="Unassembled WGS sequence"/>
</dbReference>
<gene>
    <name evidence="2" type="ORF">PsYK624_035440</name>
</gene>
<dbReference type="SUPFAM" id="SSF81383">
    <property type="entry name" value="F-box domain"/>
    <property type="match status" value="1"/>
</dbReference>
<feature type="domain" description="F-box" evidence="1">
    <location>
        <begin position="2"/>
        <end position="47"/>
    </location>
</feature>
<comment type="caution">
    <text evidence="2">The sequence shown here is derived from an EMBL/GenBank/DDBJ whole genome shotgun (WGS) entry which is preliminary data.</text>
</comment>
<name>A0A9P3L9N4_9APHY</name>
<dbReference type="InterPro" id="IPR001810">
    <property type="entry name" value="F-box_dom"/>
</dbReference>
<accession>A0A9P3L9N4</accession>